<sequence>MEFTLPNKGPGEILDPHVTSSSPAPSTPDLPQPPLASSATCIMDHYSCTPGFDKQTSSPFPGPLWRWMGRSVRDTRPLMRLRAVYWNDSTLLPSPIHPGVVMHGTGHLKLFLFQ</sequence>
<organism evidence="2 3">
    <name type="scientific">Pleuronectes platessa</name>
    <name type="common">European plaice</name>
    <dbReference type="NCBI Taxonomy" id="8262"/>
    <lineage>
        <taxon>Eukaryota</taxon>
        <taxon>Metazoa</taxon>
        <taxon>Chordata</taxon>
        <taxon>Craniata</taxon>
        <taxon>Vertebrata</taxon>
        <taxon>Euteleostomi</taxon>
        <taxon>Actinopterygii</taxon>
        <taxon>Neopterygii</taxon>
        <taxon>Teleostei</taxon>
        <taxon>Neoteleostei</taxon>
        <taxon>Acanthomorphata</taxon>
        <taxon>Carangaria</taxon>
        <taxon>Pleuronectiformes</taxon>
        <taxon>Pleuronectoidei</taxon>
        <taxon>Pleuronectidae</taxon>
        <taxon>Pleuronectes</taxon>
    </lineage>
</organism>
<feature type="compositionally biased region" description="Pro residues" evidence="1">
    <location>
        <begin position="25"/>
        <end position="34"/>
    </location>
</feature>
<gene>
    <name evidence="2" type="ORF">PLEPLA_LOCUS45428</name>
</gene>
<name>A0A9N7ZD99_PLEPL</name>
<feature type="region of interest" description="Disordered" evidence="1">
    <location>
        <begin position="1"/>
        <end position="36"/>
    </location>
</feature>
<dbReference type="EMBL" id="CADEAL010004350">
    <property type="protein sequence ID" value="CAB1457604.1"/>
    <property type="molecule type" value="Genomic_DNA"/>
</dbReference>
<dbReference type="Proteomes" id="UP001153269">
    <property type="component" value="Unassembled WGS sequence"/>
</dbReference>
<proteinExistence type="predicted"/>
<evidence type="ECO:0000313" key="3">
    <source>
        <dbReference type="Proteomes" id="UP001153269"/>
    </source>
</evidence>
<evidence type="ECO:0000256" key="1">
    <source>
        <dbReference type="SAM" id="MobiDB-lite"/>
    </source>
</evidence>
<accession>A0A9N7ZD99</accession>
<evidence type="ECO:0000313" key="2">
    <source>
        <dbReference type="EMBL" id="CAB1457604.1"/>
    </source>
</evidence>
<protein>
    <submittedName>
        <fullName evidence="2">Uncharacterized protein</fullName>
    </submittedName>
</protein>
<reference evidence="2" key="1">
    <citation type="submission" date="2020-03" db="EMBL/GenBank/DDBJ databases">
        <authorList>
            <person name="Weist P."/>
        </authorList>
    </citation>
    <scope>NUCLEOTIDE SEQUENCE</scope>
</reference>
<keyword evidence="3" id="KW-1185">Reference proteome</keyword>
<dbReference type="AlphaFoldDB" id="A0A9N7ZD99"/>
<comment type="caution">
    <text evidence="2">The sequence shown here is derived from an EMBL/GenBank/DDBJ whole genome shotgun (WGS) entry which is preliminary data.</text>
</comment>